<evidence type="ECO:0000256" key="5">
    <source>
        <dbReference type="ARBA" id="ARBA00022989"/>
    </source>
</evidence>
<evidence type="ECO:0000256" key="2">
    <source>
        <dbReference type="ARBA" id="ARBA00022448"/>
    </source>
</evidence>
<sequence>MTVIKNIAKDRVLQITAVIAVLSLFIARPRLADINFDTLWSILAMMTIIQVFEYLHILDYLAYRLTSHASNTRQLTSLFVTLALFAGMFLTNDVTVITLVPLYLNIAKKYQLPEILPVTLIGMAANFGSAFTPFGNTHNIFLMNHFHIPLLDFFKLSVPLLIASVILLIGFVAFVRKAPVPTVPVQDIRIMARPTIITCGVALVIFTGVMGWLPSWIGAVAAIVLALGFNPKILTEVDYAIVLTFGGFFVITSVLRQVPWISRVIAHLMASEHSVYLTSIISSQFISNVPSTVLIGKFTNMVAALFLGSNIGGLGSVVGSMCNLLVFKEYTDYGNHQPAKFFWGFTAFNFVGLIILGALGWVILEIVA</sequence>
<comment type="caution">
    <text evidence="9">The sequence shown here is derived from an EMBL/GenBank/DDBJ whole genome shotgun (WGS) entry which is preliminary data.</text>
</comment>
<feature type="transmembrane region" description="Helical" evidence="7">
    <location>
        <begin position="154"/>
        <end position="175"/>
    </location>
</feature>
<keyword evidence="10" id="KW-1185">Reference proteome</keyword>
<dbReference type="GO" id="GO:0055085">
    <property type="term" value="P:transmembrane transport"/>
    <property type="evidence" value="ECO:0007669"/>
    <property type="project" value="InterPro"/>
</dbReference>
<evidence type="ECO:0000259" key="8">
    <source>
        <dbReference type="Pfam" id="PF03600"/>
    </source>
</evidence>
<evidence type="ECO:0000256" key="6">
    <source>
        <dbReference type="ARBA" id="ARBA00023136"/>
    </source>
</evidence>
<dbReference type="EMBL" id="AZDJ01000016">
    <property type="protein sequence ID" value="KRK72903.1"/>
    <property type="molecule type" value="Genomic_DNA"/>
</dbReference>
<keyword evidence="5 7" id="KW-1133">Transmembrane helix</keyword>
<keyword evidence="4 7" id="KW-0812">Transmembrane</keyword>
<evidence type="ECO:0000313" key="10">
    <source>
        <dbReference type="Proteomes" id="UP000051804"/>
    </source>
</evidence>
<feature type="transmembrane region" description="Helical" evidence="7">
    <location>
        <begin position="301"/>
        <end position="327"/>
    </location>
</feature>
<evidence type="ECO:0000256" key="3">
    <source>
        <dbReference type="ARBA" id="ARBA00022475"/>
    </source>
</evidence>
<evidence type="ECO:0000256" key="1">
    <source>
        <dbReference type="ARBA" id="ARBA00004651"/>
    </source>
</evidence>
<keyword evidence="2" id="KW-0813">Transport</keyword>
<feature type="transmembrane region" description="Helical" evidence="7">
    <location>
        <begin position="39"/>
        <end position="58"/>
    </location>
</feature>
<proteinExistence type="predicted"/>
<dbReference type="InterPro" id="IPR004680">
    <property type="entry name" value="Cit_transptr-like_dom"/>
</dbReference>
<keyword evidence="6 7" id="KW-0472">Membrane</keyword>
<feature type="domain" description="Citrate transporter-like" evidence="8">
    <location>
        <begin position="16"/>
        <end position="297"/>
    </location>
</feature>
<name>A0A0R1K0L5_9LACO</name>
<dbReference type="PANTHER" id="PTHR43302:SF5">
    <property type="entry name" value="TRANSPORTER ARSB-RELATED"/>
    <property type="match status" value="1"/>
</dbReference>
<reference evidence="9 10" key="1">
    <citation type="journal article" date="2015" name="Genome Announc.">
        <title>Expanding the biotechnology potential of lactobacilli through comparative genomics of 213 strains and associated genera.</title>
        <authorList>
            <person name="Sun Z."/>
            <person name="Harris H.M."/>
            <person name="McCann A."/>
            <person name="Guo C."/>
            <person name="Argimon S."/>
            <person name="Zhang W."/>
            <person name="Yang X."/>
            <person name="Jeffery I.B."/>
            <person name="Cooney J.C."/>
            <person name="Kagawa T.F."/>
            <person name="Liu W."/>
            <person name="Song Y."/>
            <person name="Salvetti E."/>
            <person name="Wrobel A."/>
            <person name="Rasinkangas P."/>
            <person name="Parkhill J."/>
            <person name="Rea M.C."/>
            <person name="O'Sullivan O."/>
            <person name="Ritari J."/>
            <person name="Douillard F.P."/>
            <person name="Paul Ross R."/>
            <person name="Yang R."/>
            <person name="Briner A.E."/>
            <person name="Felis G.E."/>
            <person name="de Vos W.M."/>
            <person name="Barrangou R."/>
            <person name="Klaenhammer T.R."/>
            <person name="Caufield P.W."/>
            <person name="Cui Y."/>
            <person name="Zhang H."/>
            <person name="O'Toole P.W."/>
        </authorList>
    </citation>
    <scope>NUCLEOTIDE SEQUENCE [LARGE SCALE GENOMIC DNA]</scope>
    <source>
        <strain evidence="9 10">JCM 17158</strain>
    </source>
</reference>
<evidence type="ECO:0000256" key="7">
    <source>
        <dbReference type="SAM" id="Phobius"/>
    </source>
</evidence>
<accession>A0A0R1K0L5</accession>
<gene>
    <name evidence="9" type="ORF">FD02_GL001322</name>
</gene>
<dbReference type="Proteomes" id="UP000051804">
    <property type="component" value="Unassembled WGS sequence"/>
</dbReference>
<feature type="transmembrane region" description="Helical" evidence="7">
    <location>
        <begin position="196"/>
        <end position="227"/>
    </location>
</feature>
<protein>
    <submittedName>
        <fullName evidence="9">Di-and tricarboxylate transporter</fullName>
    </submittedName>
</protein>
<dbReference type="PANTHER" id="PTHR43302">
    <property type="entry name" value="TRANSPORTER ARSB-RELATED"/>
    <property type="match status" value="1"/>
</dbReference>
<evidence type="ECO:0000256" key="4">
    <source>
        <dbReference type="ARBA" id="ARBA00022692"/>
    </source>
</evidence>
<evidence type="ECO:0000313" key="9">
    <source>
        <dbReference type="EMBL" id="KRK72903.1"/>
    </source>
</evidence>
<dbReference type="Pfam" id="PF03600">
    <property type="entry name" value="CitMHS"/>
    <property type="match status" value="1"/>
</dbReference>
<feature type="transmembrane region" description="Helical" evidence="7">
    <location>
        <begin position="12"/>
        <end position="27"/>
    </location>
</feature>
<dbReference type="OrthoDB" id="3177666at2"/>
<dbReference type="RefSeq" id="WP_056950848.1">
    <property type="nucleotide sequence ID" value="NZ_AZDJ01000016.1"/>
</dbReference>
<dbReference type="PATRIC" id="fig|1291734.4.peg.1359"/>
<dbReference type="GO" id="GO:0005886">
    <property type="term" value="C:plasma membrane"/>
    <property type="evidence" value="ECO:0007669"/>
    <property type="project" value="UniProtKB-SubCell"/>
</dbReference>
<feature type="transmembrane region" description="Helical" evidence="7">
    <location>
        <begin position="239"/>
        <end position="255"/>
    </location>
</feature>
<organism evidence="9 10">
    <name type="scientific">Lacticaseibacillus nasuensis JCM 17158</name>
    <dbReference type="NCBI Taxonomy" id="1291734"/>
    <lineage>
        <taxon>Bacteria</taxon>
        <taxon>Bacillati</taxon>
        <taxon>Bacillota</taxon>
        <taxon>Bacilli</taxon>
        <taxon>Lactobacillales</taxon>
        <taxon>Lactobacillaceae</taxon>
        <taxon>Lacticaseibacillus</taxon>
    </lineage>
</organism>
<feature type="transmembrane region" description="Helical" evidence="7">
    <location>
        <begin position="339"/>
        <end position="364"/>
    </location>
</feature>
<comment type="subcellular location">
    <subcellularLocation>
        <location evidence="1">Cell membrane</location>
        <topology evidence="1">Multi-pass membrane protein</topology>
    </subcellularLocation>
</comment>
<dbReference type="AlphaFoldDB" id="A0A0R1K0L5"/>
<feature type="transmembrane region" description="Helical" evidence="7">
    <location>
        <begin position="78"/>
        <end position="103"/>
    </location>
</feature>
<dbReference type="STRING" id="1291734.FD02_GL001322"/>
<keyword evidence="3" id="KW-1003">Cell membrane</keyword>